<comment type="caution">
    <text evidence="3">The sequence shown here is derived from an EMBL/GenBank/DDBJ whole genome shotgun (WGS) entry which is preliminary data.</text>
</comment>
<dbReference type="InterPro" id="IPR023393">
    <property type="entry name" value="START-like_dom_sf"/>
</dbReference>
<feature type="domain" description="Activator of Hsp90 ATPase homologue 1/2-like C-terminal" evidence="2">
    <location>
        <begin position="13"/>
        <end position="139"/>
    </location>
</feature>
<organism evidence="3 4">
    <name type="scientific">Chitinophaga agrisoli</name>
    <dbReference type="NCBI Taxonomy" id="2607653"/>
    <lineage>
        <taxon>Bacteria</taxon>
        <taxon>Pseudomonadati</taxon>
        <taxon>Bacteroidota</taxon>
        <taxon>Chitinophagia</taxon>
        <taxon>Chitinophagales</taxon>
        <taxon>Chitinophagaceae</taxon>
        <taxon>Chitinophaga</taxon>
    </lineage>
</organism>
<dbReference type="CDD" id="cd07814">
    <property type="entry name" value="SRPBCC_CalC_Aha1-like"/>
    <property type="match status" value="1"/>
</dbReference>
<evidence type="ECO:0000256" key="1">
    <source>
        <dbReference type="ARBA" id="ARBA00006817"/>
    </source>
</evidence>
<name>A0A5B2VYA4_9BACT</name>
<dbReference type="SUPFAM" id="SSF55961">
    <property type="entry name" value="Bet v1-like"/>
    <property type="match status" value="1"/>
</dbReference>
<evidence type="ECO:0000313" key="3">
    <source>
        <dbReference type="EMBL" id="KAA2243618.1"/>
    </source>
</evidence>
<accession>A0A5B2VYA4</accession>
<sequence length="146" mass="17078">MQQEPLTLERTFNAPVERVWRAITDKDHMKQWYFDLPEFKAEVGFEFSFRAGKTDRVFLHLCRVTEVEPNKKLTYSWQYEEFPGNSFVTFELFPEGDKTRLKLTHAGLETFGDSPEVARGNFETGWTMLIGTKLKEYVEKAAVTEP</sequence>
<dbReference type="Proteomes" id="UP000324611">
    <property type="component" value="Unassembled WGS sequence"/>
</dbReference>
<reference evidence="3 4" key="1">
    <citation type="submission" date="2019-09" db="EMBL/GenBank/DDBJ databases">
        <title>Chitinophaga ginsengihumi sp. nov., isolated from soil of ginseng rhizosphere.</title>
        <authorList>
            <person name="Lee J."/>
        </authorList>
    </citation>
    <scope>NUCLEOTIDE SEQUENCE [LARGE SCALE GENOMIC DNA]</scope>
    <source>
        <strain evidence="3 4">BN140078</strain>
    </source>
</reference>
<protein>
    <submittedName>
        <fullName evidence="3">SRPBCC domain-containing protein</fullName>
    </submittedName>
</protein>
<proteinExistence type="inferred from homology"/>
<dbReference type="RefSeq" id="WP_149838493.1">
    <property type="nucleotide sequence ID" value="NZ_VUOC01000002.1"/>
</dbReference>
<dbReference type="EMBL" id="VUOC01000002">
    <property type="protein sequence ID" value="KAA2243618.1"/>
    <property type="molecule type" value="Genomic_DNA"/>
</dbReference>
<dbReference type="InterPro" id="IPR013538">
    <property type="entry name" value="ASHA1/2-like_C"/>
</dbReference>
<reference evidence="3 4" key="2">
    <citation type="submission" date="2019-09" db="EMBL/GenBank/DDBJ databases">
        <authorList>
            <person name="Jin C."/>
        </authorList>
    </citation>
    <scope>NUCLEOTIDE SEQUENCE [LARGE SCALE GENOMIC DNA]</scope>
    <source>
        <strain evidence="3 4">BN140078</strain>
    </source>
</reference>
<evidence type="ECO:0000259" key="2">
    <source>
        <dbReference type="Pfam" id="PF08327"/>
    </source>
</evidence>
<dbReference type="AlphaFoldDB" id="A0A5B2VYA4"/>
<gene>
    <name evidence="3" type="ORF">F0L74_14135</name>
</gene>
<dbReference type="Pfam" id="PF08327">
    <property type="entry name" value="AHSA1"/>
    <property type="match status" value="1"/>
</dbReference>
<comment type="similarity">
    <text evidence="1">Belongs to the AHA1 family.</text>
</comment>
<dbReference type="Gene3D" id="3.30.530.20">
    <property type="match status" value="1"/>
</dbReference>
<evidence type="ECO:0000313" key="4">
    <source>
        <dbReference type="Proteomes" id="UP000324611"/>
    </source>
</evidence>
<keyword evidence="4" id="KW-1185">Reference proteome</keyword>